<reference evidence="1 2" key="1">
    <citation type="submission" date="2019-10" db="EMBL/GenBank/DDBJ databases">
        <title>Description of Paenibacillus terricola sp. nov.</title>
        <authorList>
            <person name="Carlier A."/>
            <person name="Qi S."/>
        </authorList>
    </citation>
    <scope>NUCLEOTIDE SEQUENCE [LARGE SCALE GENOMIC DNA]</scope>
    <source>
        <strain evidence="1 2">LMG 31459</strain>
    </source>
</reference>
<name>A0ABX1YGI7_9BACL</name>
<sequence length="115" mass="13235">MSQNEPSIPQVIIDYMDASNAHDVEAYMNTFSDRAVIKEESIGSDLTSRAEIEDYFVTYFVKMNTRTEMISYTSKHNVIDMRVLFKGDFPGKEIIGTYQFCLENETIVRLTADLE</sequence>
<dbReference type="SUPFAM" id="SSF54427">
    <property type="entry name" value="NTF2-like"/>
    <property type="match status" value="1"/>
</dbReference>
<evidence type="ECO:0000313" key="2">
    <source>
        <dbReference type="Proteomes" id="UP000596857"/>
    </source>
</evidence>
<proteinExistence type="predicted"/>
<dbReference type="Proteomes" id="UP000596857">
    <property type="component" value="Unassembled WGS sequence"/>
</dbReference>
<dbReference type="InterPro" id="IPR032710">
    <property type="entry name" value="NTF2-like_dom_sf"/>
</dbReference>
<evidence type="ECO:0000313" key="1">
    <source>
        <dbReference type="EMBL" id="NOU80130.1"/>
    </source>
</evidence>
<accession>A0ABX1YGI7</accession>
<evidence type="ECO:0008006" key="3">
    <source>
        <dbReference type="Google" id="ProtNLM"/>
    </source>
</evidence>
<gene>
    <name evidence="1" type="ORF">GC101_14770</name>
</gene>
<organism evidence="1 2">
    <name type="scientific">Paenibacillus phytohabitans</name>
    <dbReference type="NCBI Taxonomy" id="2654978"/>
    <lineage>
        <taxon>Bacteria</taxon>
        <taxon>Bacillati</taxon>
        <taxon>Bacillota</taxon>
        <taxon>Bacilli</taxon>
        <taxon>Bacillales</taxon>
        <taxon>Paenibacillaceae</taxon>
        <taxon>Paenibacillus</taxon>
    </lineage>
</organism>
<protein>
    <recommendedName>
        <fullName evidence="3">SnoaL-like domain-containing protein</fullName>
    </recommendedName>
</protein>
<dbReference type="RefSeq" id="WP_171717850.1">
    <property type="nucleotide sequence ID" value="NZ_WHOB01000039.1"/>
</dbReference>
<dbReference type="EMBL" id="WHOB01000039">
    <property type="protein sequence ID" value="NOU80130.1"/>
    <property type="molecule type" value="Genomic_DNA"/>
</dbReference>
<comment type="caution">
    <text evidence="1">The sequence shown here is derived from an EMBL/GenBank/DDBJ whole genome shotgun (WGS) entry which is preliminary data.</text>
</comment>
<dbReference type="Gene3D" id="3.10.450.50">
    <property type="match status" value="1"/>
</dbReference>
<keyword evidence="2" id="KW-1185">Reference proteome</keyword>